<evidence type="ECO:0000256" key="2">
    <source>
        <dbReference type="SAM" id="MobiDB-lite"/>
    </source>
</evidence>
<protein>
    <submittedName>
        <fullName evidence="3">Uncharacterized protein</fullName>
    </submittedName>
</protein>
<keyword evidence="1" id="KW-0175">Coiled coil</keyword>
<evidence type="ECO:0000313" key="4">
    <source>
        <dbReference type="Proteomes" id="UP000765509"/>
    </source>
</evidence>
<comment type="caution">
    <text evidence="3">The sequence shown here is derived from an EMBL/GenBank/DDBJ whole genome shotgun (WGS) entry which is preliminary data.</text>
</comment>
<evidence type="ECO:0000313" key="3">
    <source>
        <dbReference type="EMBL" id="MBW0473719.1"/>
    </source>
</evidence>
<accession>A0A9Q3BY82</accession>
<reference evidence="3" key="1">
    <citation type="submission" date="2021-03" db="EMBL/GenBank/DDBJ databases">
        <title>Draft genome sequence of rust myrtle Austropuccinia psidii MF-1, a brazilian biotype.</title>
        <authorList>
            <person name="Quecine M.C."/>
            <person name="Pachon D.M.R."/>
            <person name="Bonatelli M.L."/>
            <person name="Correr F.H."/>
            <person name="Franceschini L.M."/>
            <person name="Leite T.F."/>
            <person name="Margarido G.R.A."/>
            <person name="Almeida C.A."/>
            <person name="Ferrarezi J.A."/>
            <person name="Labate C.A."/>
        </authorList>
    </citation>
    <scope>NUCLEOTIDE SEQUENCE</scope>
    <source>
        <strain evidence="3">MF-1</strain>
    </source>
</reference>
<name>A0A9Q3BY82_9BASI</name>
<feature type="region of interest" description="Disordered" evidence="2">
    <location>
        <begin position="191"/>
        <end position="254"/>
    </location>
</feature>
<proteinExistence type="predicted"/>
<dbReference type="Proteomes" id="UP000765509">
    <property type="component" value="Unassembled WGS sequence"/>
</dbReference>
<dbReference type="EMBL" id="AVOT02003509">
    <property type="protein sequence ID" value="MBW0473719.1"/>
    <property type="molecule type" value="Genomic_DNA"/>
</dbReference>
<feature type="compositionally biased region" description="Basic and acidic residues" evidence="2">
    <location>
        <begin position="242"/>
        <end position="254"/>
    </location>
</feature>
<evidence type="ECO:0000256" key="1">
    <source>
        <dbReference type="SAM" id="Coils"/>
    </source>
</evidence>
<feature type="coiled-coil region" evidence="1">
    <location>
        <begin position="34"/>
        <end position="61"/>
    </location>
</feature>
<keyword evidence="4" id="KW-1185">Reference proteome</keyword>
<gene>
    <name evidence="3" type="ORF">O181_013434</name>
</gene>
<feature type="compositionally biased region" description="Basic and acidic residues" evidence="2">
    <location>
        <begin position="200"/>
        <end position="217"/>
    </location>
</feature>
<dbReference type="AlphaFoldDB" id="A0A9Q3BY82"/>
<organism evidence="3 4">
    <name type="scientific">Austropuccinia psidii MF-1</name>
    <dbReference type="NCBI Taxonomy" id="1389203"/>
    <lineage>
        <taxon>Eukaryota</taxon>
        <taxon>Fungi</taxon>
        <taxon>Dikarya</taxon>
        <taxon>Basidiomycota</taxon>
        <taxon>Pucciniomycotina</taxon>
        <taxon>Pucciniomycetes</taxon>
        <taxon>Pucciniales</taxon>
        <taxon>Sphaerophragmiaceae</taxon>
        <taxon>Austropuccinia</taxon>
    </lineage>
</organism>
<sequence>MEELPPTNADFVIAQSAQNGLSAIEKQNIDDIVSMDLQKQADLYNRKMQLLEETIQNLQMEHEPKKMPFFNHIQLLWGLIEQNLVPEAVNPQVFKRFQARFSSIDELEAHASEPNANVFAADADIEALNAGCAGRVKILQGMLQLEESDLHYIHGKEFAEKTLKSYGLDEEEVNSEGDNVDEQDEENFEGVVIDLQAPSDGDKDSEYVKDGEWSHLYDEDEDEDYVQSSEEKSDTEEEKEEFADKMGEEERMEE</sequence>